<organism evidence="1 2">
    <name type="scientific">Popillia japonica</name>
    <name type="common">Japanese beetle</name>
    <dbReference type="NCBI Taxonomy" id="7064"/>
    <lineage>
        <taxon>Eukaryota</taxon>
        <taxon>Metazoa</taxon>
        <taxon>Ecdysozoa</taxon>
        <taxon>Arthropoda</taxon>
        <taxon>Hexapoda</taxon>
        <taxon>Insecta</taxon>
        <taxon>Pterygota</taxon>
        <taxon>Neoptera</taxon>
        <taxon>Endopterygota</taxon>
        <taxon>Coleoptera</taxon>
        <taxon>Polyphaga</taxon>
        <taxon>Scarabaeiformia</taxon>
        <taxon>Scarabaeidae</taxon>
        <taxon>Rutelinae</taxon>
        <taxon>Popillia</taxon>
    </lineage>
</organism>
<dbReference type="AlphaFoldDB" id="A0AAW1M1Y3"/>
<proteinExistence type="predicted"/>
<comment type="caution">
    <text evidence="1">The sequence shown here is derived from an EMBL/GenBank/DDBJ whole genome shotgun (WGS) entry which is preliminary data.</text>
</comment>
<reference evidence="1 2" key="1">
    <citation type="journal article" date="2024" name="BMC Genomics">
        <title>De novo assembly and annotation of Popillia japonica's genome with initial clues to its potential as an invasive pest.</title>
        <authorList>
            <person name="Cucini C."/>
            <person name="Boschi S."/>
            <person name="Funari R."/>
            <person name="Cardaioli E."/>
            <person name="Iannotti N."/>
            <person name="Marturano G."/>
            <person name="Paoli F."/>
            <person name="Bruttini M."/>
            <person name="Carapelli A."/>
            <person name="Frati F."/>
            <person name="Nardi F."/>
        </authorList>
    </citation>
    <scope>NUCLEOTIDE SEQUENCE [LARGE SCALE GENOMIC DNA]</scope>
    <source>
        <strain evidence="1">DMR45628</strain>
    </source>
</reference>
<evidence type="ECO:0000313" key="2">
    <source>
        <dbReference type="Proteomes" id="UP001458880"/>
    </source>
</evidence>
<sequence>MASIEWMRLFMKRHPRLSLGKPENTSVVAASAFNRHNVQTFFDNYLEVQQKYNFEVHQIWNTDETGVSTVLQAPKIIAETVKRVGCVSAERGTTVTLGGIISAA</sequence>
<gene>
    <name evidence="1" type="ORF">QE152_g8659</name>
</gene>
<name>A0AAW1M1Y3_POPJA</name>
<evidence type="ECO:0000313" key="1">
    <source>
        <dbReference type="EMBL" id="KAK9739831.1"/>
    </source>
</evidence>
<keyword evidence="2" id="KW-1185">Reference proteome</keyword>
<evidence type="ECO:0008006" key="3">
    <source>
        <dbReference type="Google" id="ProtNLM"/>
    </source>
</evidence>
<dbReference type="Proteomes" id="UP001458880">
    <property type="component" value="Unassembled WGS sequence"/>
</dbReference>
<accession>A0AAW1M1Y3</accession>
<protein>
    <recommendedName>
        <fullName evidence="3">HTH CENPB-type domain-containing protein</fullName>
    </recommendedName>
</protein>
<dbReference type="EMBL" id="JASPKY010000070">
    <property type="protein sequence ID" value="KAK9739831.1"/>
    <property type="molecule type" value="Genomic_DNA"/>
</dbReference>